<sequence length="153" mass="17574">MQPSMNPYASSAADRVPLAYENVKMLERECDLTDEEHDAMLRFCAGAPIPVPFGTLVSPPRQLLYNIQAELRELLCRKQCDIFTLEEESLASEMRLKAALVRNPYLRDDHPAEIWYRMSNSGERRLLQRTWKEQCDLLARILGALADEGFESL</sequence>
<protein>
    <submittedName>
        <fullName evidence="1">Uncharacterized protein</fullName>
    </submittedName>
</protein>
<reference evidence="1" key="1">
    <citation type="journal article" date="2022" name="New Phytol.">
        <title>Evolutionary transition to the ectomycorrhizal habit in the genomes of a hyperdiverse lineage of mushroom-forming fungi.</title>
        <authorList>
            <person name="Looney B."/>
            <person name="Miyauchi S."/>
            <person name="Morin E."/>
            <person name="Drula E."/>
            <person name="Courty P.E."/>
            <person name="Kohler A."/>
            <person name="Kuo A."/>
            <person name="LaButti K."/>
            <person name="Pangilinan J."/>
            <person name="Lipzen A."/>
            <person name="Riley R."/>
            <person name="Andreopoulos W."/>
            <person name="He G."/>
            <person name="Johnson J."/>
            <person name="Nolan M."/>
            <person name="Tritt A."/>
            <person name="Barry K.W."/>
            <person name="Grigoriev I.V."/>
            <person name="Nagy L.G."/>
            <person name="Hibbett D."/>
            <person name="Henrissat B."/>
            <person name="Matheny P.B."/>
            <person name="Labbe J."/>
            <person name="Martin F.M."/>
        </authorList>
    </citation>
    <scope>NUCLEOTIDE SEQUENCE</scope>
    <source>
        <strain evidence="1">BPL690</strain>
    </source>
</reference>
<dbReference type="EMBL" id="WTXG01000030">
    <property type="protein sequence ID" value="KAI0298160.1"/>
    <property type="molecule type" value="Genomic_DNA"/>
</dbReference>
<proteinExistence type="predicted"/>
<comment type="caution">
    <text evidence="1">The sequence shown here is derived from an EMBL/GenBank/DDBJ whole genome shotgun (WGS) entry which is preliminary data.</text>
</comment>
<dbReference type="Proteomes" id="UP001203297">
    <property type="component" value="Unassembled WGS sequence"/>
</dbReference>
<evidence type="ECO:0000313" key="1">
    <source>
        <dbReference type="EMBL" id="KAI0298160.1"/>
    </source>
</evidence>
<dbReference type="AlphaFoldDB" id="A0AAD4QL00"/>
<name>A0AAD4QL00_9AGAM</name>
<gene>
    <name evidence="1" type="ORF">B0F90DRAFT_1818847</name>
</gene>
<evidence type="ECO:0000313" key="2">
    <source>
        <dbReference type="Proteomes" id="UP001203297"/>
    </source>
</evidence>
<keyword evidence="2" id="KW-1185">Reference proteome</keyword>
<organism evidence="1 2">
    <name type="scientific">Multifurca ochricompacta</name>
    <dbReference type="NCBI Taxonomy" id="376703"/>
    <lineage>
        <taxon>Eukaryota</taxon>
        <taxon>Fungi</taxon>
        <taxon>Dikarya</taxon>
        <taxon>Basidiomycota</taxon>
        <taxon>Agaricomycotina</taxon>
        <taxon>Agaricomycetes</taxon>
        <taxon>Russulales</taxon>
        <taxon>Russulaceae</taxon>
        <taxon>Multifurca</taxon>
    </lineage>
</organism>
<accession>A0AAD4QL00</accession>